<proteinExistence type="predicted"/>
<gene>
    <name evidence="1" type="ORF">ABOD76_16390</name>
</gene>
<sequence length="214" mass="22989">MPDALERLLAYYRPLSTVQREVRGVPTLHTPGSPLLGVNASYLRDGDQALLPLLRAWYLGQDAPPLVASLEPLPGLEVVETLRVGRYRPHPQPEVLAVEQVSPLQLARFSTVLAEASGLPEWSGALTRSLQAALPNVPDPLLLMAYAGGEPVGALLLHSGAAMLWATLHPAADRPLMNRAAELNGGEVWTSLTDHSALELDEVGEVCFTQLDSA</sequence>
<dbReference type="KEGG" id="dsc:ABOD76_16390"/>
<protein>
    <submittedName>
        <fullName evidence="1">Uncharacterized protein</fullName>
    </submittedName>
</protein>
<dbReference type="AlphaFoldDB" id="A0AAU7U9M4"/>
<name>A0AAU7U9M4_9DEIO</name>
<dbReference type="RefSeq" id="WP_350243042.1">
    <property type="nucleotide sequence ID" value="NZ_CP158299.1"/>
</dbReference>
<evidence type="ECO:0000313" key="1">
    <source>
        <dbReference type="EMBL" id="XBV85005.1"/>
    </source>
</evidence>
<dbReference type="EMBL" id="CP158299">
    <property type="protein sequence ID" value="XBV85005.1"/>
    <property type="molecule type" value="Genomic_DNA"/>
</dbReference>
<reference evidence="1" key="1">
    <citation type="submission" date="2024-06" db="EMBL/GenBank/DDBJ databases">
        <title>Draft Genome Sequence of Deinococcus sonorensis Type Strain KR-87, a Biofilm Producing Representative of the Genus Deinococcus.</title>
        <authorList>
            <person name="Boren L.S."/>
            <person name="Grosso R.A."/>
            <person name="Hugenberg-Cox A.N."/>
            <person name="Hill J.T.E."/>
            <person name="Albert C.M."/>
            <person name="Tuohy J.M."/>
        </authorList>
    </citation>
    <scope>NUCLEOTIDE SEQUENCE</scope>
    <source>
        <strain evidence="1">KR-87</strain>
    </source>
</reference>
<accession>A0AAU7U9M4</accession>
<organism evidence="1">
    <name type="scientific">Deinococcus sonorensis KR-87</name>
    <dbReference type="NCBI Taxonomy" id="694439"/>
    <lineage>
        <taxon>Bacteria</taxon>
        <taxon>Thermotogati</taxon>
        <taxon>Deinococcota</taxon>
        <taxon>Deinococci</taxon>
        <taxon>Deinococcales</taxon>
        <taxon>Deinococcaceae</taxon>
        <taxon>Deinococcus</taxon>
    </lineage>
</organism>